<dbReference type="AlphaFoldDB" id="A7INR9"/>
<dbReference type="SUPFAM" id="SSF46955">
    <property type="entry name" value="Putative DNA-binding domain"/>
    <property type="match status" value="1"/>
</dbReference>
<dbReference type="PhylomeDB" id="A7INR9"/>
<dbReference type="PANTHER" id="PTHR30204:SF58">
    <property type="entry name" value="HTH-TYPE TRANSCRIPTIONAL REGULATOR YFMP"/>
    <property type="match status" value="1"/>
</dbReference>
<dbReference type="KEGG" id="xau:Xaut_4442"/>
<dbReference type="STRING" id="78245.Xaut_4442"/>
<reference evidence="4 5" key="1">
    <citation type="submission" date="2007-07" db="EMBL/GenBank/DDBJ databases">
        <title>Complete sequence of chromosome of Xanthobacter autotrophicus Py2.</title>
        <authorList>
            <consortium name="US DOE Joint Genome Institute"/>
            <person name="Copeland A."/>
            <person name="Lucas S."/>
            <person name="Lapidus A."/>
            <person name="Barry K."/>
            <person name="Glavina del Rio T."/>
            <person name="Hammon N."/>
            <person name="Israni S."/>
            <person name="Dalin E."/>
            <person name="Tice H."/>
            <person name="Pitluck S."/>
            <person name="Sims D."/>
            <person name="Brettin T."/>
            <person name="Bruce D."/>
            <person name="Detter J.C."/>
            <person name="Han C."/>
            <person name="Tapia R."/>
            <person name="Brainard J."/>
            <person name="Schmutz J."/>
            <person name="Larimer F."/>
            <person name="Land M."/>
            <person name="Hauser L."/>
            <person name="Kyrpides N."/>
            <person name="Kim E."/>
            <person name="Ensigns S.A."/>
            <person name="Richardson P."/>
        </authorList>
    </citation>
    <scope>NUCLEOTIDE SEQUENCE [LARGE SCALE GENOMIC DNA]</scope>
    <source>
        <strain evidence="5">ATCC BAA-1158 / Py2</strain>
    </source>
</reference>
<dbReference type="PANTHER" id="PTHR30204">
    <property type="entry name" value="REDOX-CYCLING DRUG-SENSING TRANSCRIPTIONAL ACTIVATOR SOXR"/>
    <property type="match status" value="1"/>
</dbReference>
<evidence type="ECO:0000313" key="5">
    <source>
        <dbReference type="Proteomes" id="UP000002417"/>
    </source>
</evidence>
<evidence type="ECO:0000313" key="4">
    <source>
        <dbReference type="EMBL" id="ABS69663.1"/>
    </source>
</evidence>
<dbReference type="Pfam" id="PF13411">
    <property type="entry name" value="MerR_1"/>
    <property type="match status" value="1"/>
</dbReference>
<protein>
    <submittedName>
        <fullName evidence="4">Putative transcriptional regulator, MerR family</fullName>
    </submittedName>
</protein>
<dbReference type="GO" id="GO:0003677">
    <property type="term" value="F:DNA binding"/>
    <property type="evidence" value="ECO:0007669"/>
    <property type="project" value="UniProtKB-KW"/>
</dbReference>
<dbReference type="Gene3D" id="1.10.1660.10">
    <property type="match status" value="1"/>
</dbReference>
<dbReference type="PROSITE" id="PS50937">
    <property type="entry name" value="HTH_MERR_2"/>
    <property type="match status" value="1"/>
</dbReference>
<organism evidence="4 5">
    <name type="scientific">Xanthobacter autotrophicus (strain ATCC BAA-1158 / Py2)</name>
    <dbReference type="NCBI Taxonomy" id="78245"/>
    <lineage>
        <taxon>Bacteria</taxon>
        <taxon>Pseudomonadati</taxon>
        <taxon>Pseudomonadota</taxon>
        <taxon>Alphaproteobacteria</taxon>
        <taxon>Hyphomicrobiales</taxon>
        <taxon>Xanthobacteraceae</taxon>
        <taxon>Xanthobacter</taxon>
    </lineage>
</organism>
<name>A7INR9_XANP2</name>
<evidence type="ECO:0000256" key="1">
    <source>
        <dbReference type="ARBA" id="ARBA00023125"/>
    </source>
</evidence>
<dbReference type="SMART" id="SM00422">
    <property type="entry name" value="HTH_MERR"/>
    <property type="match status" value="1"/>
</dbReference>
<keyword evidence="5" id="KW-1185">Reference proteome</keyword>
<dbReference type="HOGENOM" id="CLU_060077_3_3_5"/>
<feature type="coiled-coil region" evidence="2">
    <location>
        <begin position="92"/>
        <end position="144"/>
    </location>
</feature>
<feature type="domain" description="HTH merR-type" evidence="3">
    <location>
        <begin position="22"/>
        <end position="84"/>
    </location>
</feature>
<keyword evidence="1" id="KW-0238">DNA-binding</keyword>
<dbReference type="InterPro" id="IPR000551">
    <property type="entry name" value="MerR-type_HTH_dom"/>
</dbReference>
<dbReference type="InterPro" id="IPR009061">
    <property type="entry name" value="DNA-bd_dom_put_sf"/>
</dbReference>
<dbReference type="eggNOG" id="COG0789">
    <property type="taxonomic scope" value="Bacteria"/>
</dbReference>
<accession>A7INR9</accession>
<dbReference type="GO" id="GO:0003700">
    <property type="term" value="F:DNA-binding transcription factor activity"/>
    <property type="evidence" value="ECO:0007669"/>
    <property type="project" value="InterPro"/>
</dbReference>
<sequence length="145" mass="16613">MASTGKRGAGSALTDTFFTATELARDLSVTPRTIRFYEDKALITPRRAGTMRVYTKRDRARMVLILRGKRLGFSLREIKEYLDLYDMDPTQAEQMRLLLKKVQTRLEMLEDQRLALEESIVELKEIEEQTLSALEQEAAQKKAAG</sequence>
<proteinExistence type="predicted"/>
<dbReference type="InterPro" id="IPR047057">
    <property type="entry name" value="MerR_fam"/>
</dbReference>
<evidence type="ECO:0000259" key="3">
    <source>
        <dbReference type="PROSITE" id="PS50937"/>
    </source>
</evidence>
<dbReference type="Proteomes" id="UP000002417">
    <property type="component" value="Chromosome"/>
</dbReference>
<dbReference type="EMBL" id="CP000781">
    <property type="protein sequence ID" value="ABS69663.1"/>
    <property type="molecule type" value="Genomic_DNA"/>
</dbReference>
<gene>
    <name evidence="4" type="ordered locus">Xaut_4442</name>
</gene>
<dbReference type="CDD" id="cd04776">
    <property type="entry name" value="HTH_GnyR"/>
    <property type="match status" value="1"/>
</dbReference>
<keyword evidence="2" id="KW-0175">Coiled coil</keyword>
<evidence type="ECO:0000256" key="2">
    <source>
        <dbReference type="SAM" id="Coils"/>
    </source>
</evidence>